<gene>
    <name evidence="1" type="ORF">SSLN_LOCUS12475</name>
</gene>
<keyword evidence="2" id="KW-1185">Reference proteome</keyword>
<proteinExistence type="predicted"/>
<evidence type="ECO:0000313" key="2">
    <source>
        <dbReference type="Proteomes" id="UP000275846"/>
    </source>
</evidence>
<name>A0A183T7M7_SCHSO</name>
<organism evidence="3">
    <name type="scientific">Schistocephalus solidus</name>
    <name type="common">Tapeworm</name>
    <dbReference type="NCBI Taxonomy" id="70667"/>
    <lineage>
        <taxon>Eukaryota</taxon>
        <taxon>Metazoa</taxon>
        <taxon>Spiralia</taxon>
        <taxon>Lophotrochozoa</taxon>
        <taxon>Platyhelminthes</taxon>
        <taxon>Cestoda</taxon>
        <taxon>Eucestoda</taxon>
        <taxon>Diphyllobothriidea</taxon>
        <taxon>Diphyllobothriidae</taxon>
        <taxon>Schistocephalus</taxon>
    </lineage>
</organism>
<dbReference type="WBParaSite" id="SSLN_0001294501-mRNA-1">
    <property type="protein sequence ID" value="SSLN_0001294501-mRNA-1"/>
    <property type="gene ID" value="SSLN_0001294501"/>
</dbReference>
<dbReference type="OrthoDB" id="6278666at2759"/>
<evidence type="ECO:0000313" key="1">
    <source>
        <dbReference type="EMBL" id="VDL98860.1"/>
    </source>
</evidence>
<dbReference type="Proteomes" id="UP000275846">
    <property type="component" value="Unassembled WGS sequence"/>
</dbReference>
<reference evidence="1 2" key="2">
    <citation type="submission" date="2018-11" db="EMBL/GenBank/DDBJ databases">
        <authorList>
            <consortium name="Pathogen Informatics"/>
        </authorList>
    </citation>
    <scope>NUCLEOTIDE SEQUENCE [LARGE SCALE GENOMIC DNA]</scope>
    <source>
        <strain evidence="1 2">NST_G2</strain>
    </source>
</reference>
<evidence type="ECO:0000313" key="3">
    <source>
        <dbReference type="WBParaSite" id="SSLN_0001294501-mRNA-1"/>
    </source>
</evidence>
<protein>
    <submittedName>
        <fullName evidence="1 3">Uncharacterized protein</fullName>
    </submittedName>
</protein>
<dbReference type="AlphaFoldDB" id="A0A183T7M7"/>
<reference evidence="3" key="1">
    <citation type="submission" date="2016-06" db="UniProtKB">
        <authorList>
            <consortium name="WormBaseParasite"/>
        </authorList>
    </citation>
    <scope>IDENTIFICATION</scope>
</reference>
<sequence>METHSLRTEKFILHEPAVAQRVFHVALEYKLENFDWIIFVAGTKKKTKGRNVGAAVEIEPGEELVNLGKSILRSRRQLMHPAPARRPPAEPQSIFSEKDFKEFSADPQKFFCS</sequence>
<dbReference type="EMBL" id="UYSU01037300">
    <property type="protein sequence ID" value="VDL98860.1"/>
    <property type="molecule type" value="Genomic_DNA"/>
</dbReference>
<accession>A0A183T7M7</accession>